<proteinExistence type="predicted"/>
<dbReference type="Proteomes" id="UP000234681">
    <property type="component" value="Chromosome 10"/>
</dbReference>
<evidence type="ECO:0000313" key="1">
    <source>
        <dbReference type="EMBL" id="EDM04806.1"/>
    </source>
</evidence>
<accession>A6HFK1</accession>
<dbReference type="EMBL" id="CH473948">
    <property type="protein sequence ID" value="EDM04806.1"/>
    <property type="molecule type" value="Genomic_DNA"/>
</dbReference>
<organism evidence="1 2">
    <name type="scientific">Rattus norvegicus</name>
    <name type="common">Rat</name>
    <dbReference type="NCBI Taxonomy" id="10116"/>
    <lineage>
        <taxon>Eukaryota</taxon>
        <taxon>Metazoa</taxon>
        <taxon>Chordata</taxon>
        <taxon>Craniata</taxon>
        <taxon>Vertebrata</taxon>
        <taxon>Euteleostomi</taxon>
        <taxon>Mammalia</taxon>
        <taxon>Eutheria</taxon>
        <taxon>Euarchontoglires</taxon>
        <taxon>Glires</taxon>
        <taxon>Rodentia</taxon>
        <taxon>Myomorpha</taxon>
        <taxon>Muroidea</taxon>
        <taxon>Muridae</taxon>
        <taxon>Murinae</taxon>
        <taxon>Rattus</taxon>
    </lineage>
</organism>
<reference evidence="1 2" key="1">
    <citation type="submission" date="2005-07" db="EMBL/GenBank/DDBJ databases">
        <authorList>
            <person name="Mural R.J."/>
            <person name="Li P.W."/>
            <person name="Adams M.D."/>
            <person name="Amanatides P.G."/>
            <person name="Baden-Tillson H."/>
            <person name="Barnstead M."/>
            <person name="Chin S.H."/>
            <person name="Dew I."/>
            <person name="Evans C.A."/>
            <person name="Ferriera S."/>
            <person name="Flanigan M."/>
            <person name="Fosler C."/>
            <person name="Glodek A."/>
            <person name="Gu Z."/>
            <person name="Holt R.A."/>
            <person name="Jennings D."/>
            <person name="Kraft C.L."/>
            <person name="Lu F."/>
            <person name="Nguyen T."/>
            <person name="Nusskern D.R."/>
            <person name="Pfannkoch C.M."/>
            <person name="Sitter C."/>
            <person name="Sutton G.G."/>
            <person name="Venter J.C."/>
            <person name="Wang Z."/>
            <person name="Woodage T."/>
            <person name="Zheng X.H."/>
            <person name="Zhong F."/>
        </authorList>
    </citation>
    <scope>NUCLEOTIDE SEQUENCE [LARGE SCALE GENOMIC DNA]</scope>
    <source>
        <strain>BN</strain>
        <strain evidence="2">Sprague-Dawley</strain>
    </source>
</reference>
<evidence type="ECO:0000313" key="2">
    <source>
        <dbReference type="Proteomes" id="UP000234681"/>
    </source>
</evidence>
<dbReference type="AlphaFoldDB" id="A6HFK1"/>
<protein>
    <submittedName>
        <fullName evidence="1">RCG34194</fullName>
    </submittedName>
</protein>
<name>A6HFK1_RAT</name>
<gene>
    <name evidence="1" type="ORF">rCG_34194</name>
</gene>
<sequence>MSLNIFIYNNHNILVRIGKGHWPKQYVMVTTKHLQFCVSRIGDTGGRLA</sequence>